<keyword evidence="5" id="KW-0479">Metal-binding</keyword>
<accession>A0AAW0IBZ0</accession>
<keyword evidence="3" id="KW-0165">Cleavage on pair of basic residues</keyword>
<comment type="caution">
    <text evidence="17">The sequence shown here is derived from an EMBL/GenBank/DDBJ whole genome shotgun (WGS) entry which is preliminary data.</text>
</comment>
<dbReference type="PROSITE" id="PS50268">
    <property type="entry name" value="CADHERIN_2"/>
    <property type="match status" value="2"/>
</dbReference>
<dbReference type="SUPFAM" id="SSF49313">
    <property type="entry name" value="Cadherin-like"/>
    <property type="match status" value="3"/>
</dbReference>
<dbReference type="SMART" id="SM00112">
    <property type="entry name" value="CA"/>
    <property type="match status" value="1"/>
</dbReference>
<comment type="subcellular location">
    <subcellularLocation>
        <location evidence="1">Cell membrane</location>
        <topology evidence="1">Single-pass type I membrane protein</topology>
    </subcellularLocation>
</comment>
<keyword evidence="4 15" id="KW-0812">Transmembrane</keyword>
<feature type="transmembrane region" description="Helical" evidence="15">
    <location>
        <begin position="236"/>
        <end position="257"/>
    </location>
</feature>
<evidence type="ECO:0000256" key="9">
    <source>
        <dbReference type="ARBA" id="ARBA00022889"/>
    </source>
</evidence>
<evidence type="ECO:0000313" key="17">
    <source>
        <dbReference type="EMBL" id="KAK7811922.1"/>
    </source>
</evidence>
<evidence type="ECO:0000256" key="10">
    <source>
        <dbReference type="ARBA" id="ARBA00022989"/>
    </source>
</evidence>
<dbReference type="GO" id="GO:0008013">
    <property type="term" value="F:beta-catenin binding"/>
    <property type="evidence" value="ECO:0007669"/>
    <property type="project" value="TreeGrafter"/>
</dbReference>
<keyword evidence="10 15" id="KW-1133">Transmembrane helix</keyword>
<dbReference type="AlphaFoldDB" id="A0AAW0IBZ0"/>
<keyword evidence="8 14" id="KW-0106">Calcium</keyword>
<dbReference type="FunFam" id="2.60.40.60:FF:000012">
    <property type="entry name" value="Cadherin 24"/>
    <property type="match status" value="1"/>
</dbReference>
<gene>
    <name evidence="17" type="ORF">U0070_006975</name>
</gene>
<feature type="transmembrane region" description="Helical" evidence="15">
    <location>
        <begin position="202"/>
        <end position="224"/>
    </location>
</feature>
<feature type="domain" description="Cadherin" evidence="16">
    <location>
        <begin position="3"/>
        <end position="47"/>
    </location>
</feature>
<dbReference type="InterPro" id="IPR039808">
    <property type="entry name" value="Cadherin"/>
</dbReference>
<dbReference type="GO" id="GO:0005509">
    <property type="term" value="F:calcium ion binding"/>
    <property type="evidence" value="ECO:0007669"/>
    <property type="project" value="UniProtKB-UniRule"/>
</dbReference>
<keyword evidence="18" id="KW-1185">Reference proteome</keyword>
<dbReference type="GO" id="GO:0007156">
    <property type="term" value="P:homophilic cell adhesion via plasma membrane adhesion molecules"/>
    <property type="evidence" value="ECO:0007669"/>
    <property type="project" value="InterPro"/>
</dbReference>
<dbReference type="FunFam" id="2.60.40.60:FF:000288">
    <property type="entry name" value="cadherin-12 isoform X2"/>
    <property type="match status" value="1"/>
</dbReference>
<keyword evidence="12" id="KW-0325">Glycoprotein</keyword>
<dbReference type="InterPro" id="IPR002126">
    <property type="entry name" value="Cadherin-like_dom"/>
</dbReference>
<dbReference type="GO" id="GO:0016477">
    <property type="term" value="P:cell migration"/>
    <property type="evidence" value="ECO:0007669"/>
    <property type="project" value="TreeGrafter"/>
</dbReference>
<evidence type="ECO:0000256" key="7">
    <source>
        <dbReference type="ARBA" id="ARBA00022737"/>
    </source>
</evidence>
<dbReference type="InterPro" id="IPR020894">
    <property type="entry name" value="Cadherin_CS"/>
</dbReference>
<dbReference type="Proteomes" id="UP001488838">
    <property type="component" value="Unassembled WGS sequence"/>
</dbReference>
<sequence length="318" mass="35602">MNMDREAKEYYEVIIQAKDMGGQLGGLAGTTTVNITLSDVNDNPPRFPQKHYQMSVLESAPVSSTVGRVFAKDLDEGINAEMKYTIVDGDGADAFDINTDPNFQVGIITVKKPLSFESKKSYTLKVEGANPHLEMRFLNLGPFQDTTTVHISVEDVDEPPVFEPGFYFVEVPEDVTIGTTIQIISAKDPDVSNNSIRFSHRFHFVFISWNFSLSFMQSFLTFTLLSSSLNLISGNFFLRFLLLLLFNNMTISCNWIIKCHYIPNSLSFSSDIHICIPLILSHGSTSPWSLLIWGSVLSIENTKVRISDLHPQNANISL</sequence>
<evidence type="ECO:0000256" key="3">
    <source>
        <dbReference type="ARBA" id="ARBA00022685"/>
    </source>
</evidence>
<evidence type="ECO:0000256" key="5">
    <source>
        <dbReference type="ARBA" id="ARBA00022723"/>
    </source>
</evidence>
<name>A0AAW0IBZ0_MYOGA</name>
<dbReference type="GO" id="GO:0007043">
    <property type="term" value="P:cell-cell junction assembly"/>
    <property type="evidence" value="ECO:0007669"/>
    <property type="project" value="TreeGrafter"/>
</dbReference>
<evidence type="ECO:0000256" key="14">
    <source>
        <dbReference type="PROSITE-ProRule" id="PRU00043"/>
    </source>
</evidence>
<evidence type="ECO:0000313" key="18">
    <source>
        <dbReference type="Proteomes" id="UP001488838"/>
    </source>
</evidence>
<evidence type="ECO:0000256" key="4">
    <source>
        <dbReference type="ARBA" id="ARBA00022692"/>
    </source>
</evidence>
<dbReference type="PANTHER" id="PTHR24027:SF84">
    <property type="entry name" value="CADHERIN-20"/>
    <property type="match status" value="1"/>
</dbReference>
<evidence type="ECO:0000256" key="8">
    <source>
        <dbReference type="ARBA" id="ARBA00022837"/>
    </source>
</evidence>
<dbReference type="Pfam" id="PF00028">
    <property type="entry name" value="Cadherin"/>
    <property type="match status" value="1"/>
</dbReference>
<dbReference type="PRINTS" id="PR00205">
    <property type="entry name" value="CADHERIN"/>
</dbReference>
<evidence type="ECO:0000259" key="16">
    <source>
        <dbReference type="PROSITE" id="PS50268"/>
    </source>
</evidence>
<protein>
    <recommendedName>
        <fullName evidence="16">Cadherin domain-containing protein</fullName>
    </recommendedName>
</protein>
<dbReference type="PROSITE" id="PS00232">
    <property type="entry name" value="CADHERIN_1"/>
    <property type="match status" value="1"/>
</dbReference>
<keyword evidence="9" id="KW-0130">Cell adhesion</keyword>
<comment type="function">
    <text evidence="13">Cadherins are calcium-dependent cell adhesion proteins. They preferentially interact with themselves in a homophilic manner in connecting cells; cadherins may thus contribute to the sorting of heterogeneous cell types.</text>
</comment>
<dbReference type="InterPro" id="IPR015919">
    <property type="entry name" value="Cadherin-like_sf"/>
</dbReference>
<keyword evidence="2" id="KW-1003">Cell membrane</keyword>
<dbReference type="Gene3D" id="2.60.40.60">
    <property type="entry name" value="Cadherins"/>
    <property type="match status" value="3"/>
</dbReference>
<evidence type="ECO:0000256" key="12">
    <source>
        <dbReference type="ARBA" id="ARBA00023180"/>
    </source>
</evidence>
<keyword evidence="7" id="KW-0677">Repeat</keyword>
<reference evidence="17 18" key="1">
    <citation type="journal article" date="2023" name="bioRxiv">
        <title>Conserved and derived expression patterns and positive selection on dental genes reveal complex evolutionary context of ever-growing rodent molars.</title>
        <authorList>
            <person name="Calamari Z.T."/>
            <person name="Song A."/>
            <person name="Cohen E."/>
            <person name="Akter M."/>
            <person name="Roy R.D."/>
            <person name="Hallikas O."/>
            <person name="Christensen M.M."/>
            <person name="Li P."/>
            <person name="Marangoni P."/>
            <person name="Jernvall J."/>
            <person name="Klein O.D."/>
        </authorList>
    </citation>
    <scope>NUCLEOTIDE SEQUENCE [LARGE SCALE GENOMIC DNA]</scope>
    <source>
        <strain evidence="17">V071</strain>
    </source>
</reference>
<dbReference type="GO" id="GO:0034332">
    <property type="term" value="P:adherens junction organization"/>
    <property type="evidence" value="ECO:0007669"/>
    <property type="project" value="TreeGrafter"/>
</dbReference>
<evidence type="ECO:0000256" key="1">
    <source>
        <dbReference type="ARBA" id="ARBA00004251"/>
    </source>
</evidence>
<dbReference type="GO" id="GO:0005912">
    <property type="term" value="C:adherens junction"/>
    <property type="evidence" value="ECO:0007669"/>
    <property type="project" value="TreeGrafter"/>
</dbReference>
<evidence type="ECO:0000256" key="15">
    <source>
        <dbReference type="SAM" id="Phobius"/>
    </source>
</evidence>
<feature type="domain" description="Cadherin" evidence="16">
    <location>
        <begin position="48"/>
        <end position="162"/>
    </location>
</feature>
<keyword evidence="11 15" id="KW-0472">Membrane</keyword>
<dbReference type="GO" id="GO:0000902">
    <property type="term" value="P:cell morphogenesis"/>
    <property type="evidence" value="ECO:0007669"/>
    <property type="project" value="TreeGrafter"/>
</dbReference>
<organism evidence="17 18">
    <name type="scientific">Myodes glareolus</name>
    <name type="common">Bank vole</name>
    <name type="synonym">Clethrionomys glareolus</name>
    <dbReference type="NCBI Taxonomy" id="447135"/>
    <lineage>
        <taxon>Eukaryota</taxon>
        <taxon>Metazoa</taxon>
        <taxon>Chordata</taxon>
        <taxon>Craniata</taxon>
        <taxon>Vertebrata</taxon>
        <taxon>Euteleostomi</taxon>
        <taxon>Mammalia</taxon>
        <taxon>Eutheria</taxon>
        <taxon>Euarchontoglires</taxon>
        <taxon>Glires</taxon>
        <taxon>Rodentia</taxon>
        <taxon>Myomorpha</taxon>
        <taxon>Muroidea</taxon>
        <taxon>Cricetidae</taxon>
        <taxon>Arvicolinae</taxon>
        <taxon>Myodes</taxon>
    </lineage>
</organism>
<dbReference type="GO" id="GO:0044331">
    <property type="term" value="P:cell-cell adhesion mediated by cadherin"/>
    <property type="evidence" value="ECO:0007669"/>
    <property type="project" value="TreeGrafter"/>
</dbReference>
<evidence type="ECO:0000256" key="6">
    <source>
        <dbReference type="ARBA" id="ARBA00022729"/>
    </source>
</evidence>
<dbReference type="EMBL" id="JBBHLL010000162">
    <property type="protein sequence ID" value="KAK7811922.1"/>
    <property type="molecule type" value="Genomic_DNA"/>
</dbReference>
<evidence type="ECO:0000256" key="2">
    <source>
        <dbReference type="ARBA" id="ARBA00022475"/>
    </source>
</evidence>
<dbReference type="GO" id="GO:0016342">
    <property type="term" value="C:catenin complex"/>
    <property type="evidence" value="ECO:0007669"/>
    <property type="project" value="TreeGrafter"/>
</dbReference>
<dbReference type="PANTHER" id="PTHR24027">
    <property type="entry name" value="CADHERIN-23"/>
    <property type="match status" value="1"/>
</dbReference>
<dbReference type="CDD" id="cd11304">
    <property type="entry name" value="Cadherin_repeat"/>
    <property type="match status" value="3"/>
</dbReference>
<dbReference type="GO" id="GO:0045296">
    <property type="term" value="F:cadherin binding"/>
    <property type="evidence" value="ECO:0007669"/>
    <property type="project" value="TreeGrafter"/>
</dbReference>
<evidence type="ECO:0000256" key="13">
    <source>
        <dbReference type="ARBA" id="ARBA00037319"/>
    </source>
</evidence>
<evidence type="ECO:0000256" key="11">
    <source>
        <dbReference type="ARBA" id="ARBA00023136"/>
    </source>
</evidence>
<dbReference type="GO" id="GO:0016339">
    <property type="term" value="P:calcium-dependent cell-cell adhesion via plasma membrane cell adhesion molecules"/>
    <property type="evidence" value="ECO:0007669"/>
    <property type="project" value="TreeGrafter"/>
</dbReference>
<keyword evidence="6" id="KW-0732">Signal</keyword>
<proteinExistence type="predicted"/>